<dbReference type="AlphaFoldDB" id="A0A8H4JVX5"/>
<keyword evidence="3" id="KW-1185">Reference proteome</keyword>
<evidence type="ECO:0000313" key="2">
    <source>
        <dbReference type="EMBL" id="KAF4438073.1"/>
    </source>
</evidence>
<comment type="caution">
    <text evidence="2">The sequence shown here is derived from an EMBL/GenBank/DDBJ whole genome shotgun (WGS) entry which is preliminary data.</text>
</comment>
<name>A0A8H4JVX5_9HYPO</name>
<protein>
    <recommendedName>
        <fullName evidence="4">Fucose-specific lectin</fullName>
    </recommendedName>
</protein>
<dbReference type="OrthoDB" id="4652505at2759"/>
<reference evidence="2 3" key="1">
    <citation type="submission" date="2020-01" db="EMBL/GenBank/DDBJ databases">
        <title>Identification and distribution of gene clusters putatively required for synthesis of sphingolipid metabolism inhibitors in phylogenetically diverse species of the filamentous fungus Fusarium.</title>
        <authorList>
            <person name="Kim H.-S."/>
            <person name="Busman M."/>
            <person name="Brown D.W."/>
            <person name="Divon H."/>
            <person name="Uhlig S."/>
            <person name="Proctor R.H."/>
        </authorList>
    </citation>
    <scope>NUCLEOTIDE SEQUENCE [LARGE SCALE GENOMIC DNA]</scope>
    <source>
        <strain evidence="2 3">NRRL 13308</strain>
    </source>
</reference>
<gene>
    <name evidence="2" type="ORF">FACUT_5236</name>
</gene>
<accession>A0A8H4JVX5</accession>
<evidence type="ECO:0000256" key="1">
    <source>
        <dbReference type="SAM" id="MobiDB-lite"/>
    </source>
</evidence>
<evidence type="ECO:0000313" key="3">
    <source>
        <dbReference type="Proteomes" id="UP000536711"/>
    </source>
</evidence>
<feature type="region of interest" description="Disordered" evidence="1">
    <location>
        <begin position="70"/>
        <end position="112"/>
    </location>
</feature>
<proteinExistence type="predicted"/>
<dbReference type="EMBL" id="JAADJF010000119">
    <property type="protein sequence ID" value="KAF4438073.1"/>
    <property type="molecule type" value="Genomic_DNA"/>
</dbReference>
<organism evidence="2 3">
    <name type="scientific">Fusarium acutatum</name>
    <dbReference type="NCBI Taxonomy" id="78861"/>
    <lineage>
        <taxon>Eukaryota</taxon>
        <taxon>Fungi</taxon>
        <taxon>Dikarya</taxon>
        <taxon>Ascomycota</taxon>
        <taxon>Pezizomycotina</taxon>
        <taxon>Sordariomycetes</taxon>
        <taxon>Hypocreomycetidae</taxon>
        <taxon>Hypocreales</taxon>
        <taxon>Nectriaceae</taxon>
        <taxon>Fusarium</taxon>
        <taxon>Fusarium fujikuroi species complex</taxon>
    </lineage>
</organism>
<sequence length="305" mass="33494">MPDELHLPSSPSEQRPRSSMTLMTALDDGTTINLTVSPAPSASSAVTTSTTFTHNSFSFQISTAPPKQTLSLRTFSPFPKASCSHKQQPSDGLQNPSSTSQHPIQHSRPSNMGITLPEDVVAIDTGKNGLLFYVAPDENDDNRLSYLESPNSNGVGDYKVVKIDSAWDTRENKNKGIIVSEKNKQVAAVTWKNKQNAIEIRAYYVSRGSEQLREVCKTGDGDWYIGSLSVYIDVSMPFKIVAGTSISASVNISSNGDYNLRVFAVEDGKKHKGNDQISVFKFKKDEQAGKYTWNPDVISSKITEY</sequence>
<dbReference type="Gene3D" id="2.40.128.190">
    <property type="match status" value="1"/>
</dbReference>
<evidence type="ECO:0008006" key="4">
    <source>
        <dbReference type="Google" id="ProtNLM"/>
    </source>
</evidence>
<dbReference type="Proteomes" id="UP000536711">
    <property type="component" value="Unassembled WGS sequence"/>
</dbReference>
<feature type="compositionally biased region" description="Polar residues" evidence="1">
    <location>
        <begin position="84"/>
        <end position="112"/>
    </location>
</feature>